<dbReference type="PRINTS" id="PR00064">
    <property type="entry name" value="RIBOSOMALL35"/>
</dbReference>
<organism evidence="7 8">
    <name type="scientific">Candidatus Magasanikbacteria bacterium CG10_big_fil_rev_8_21_14_0_10_36_32</name>
    <dbReference type="NCBI Taxonomy" id="1974646"/>
    <lineage>
        <taxon>Bacteria</taxon>
        <taxon>Candidatus Magasanikiibacteriota</taxon>
    </lineage>
</organism>
<evidence type="ECO:0000313" key="7">
    <source>
        <dbReference type="EMBL" id="PIT88101.1"/>
    </source>
</evidence>
<dbReference type="EMBL" id="PFBV01000005">
    <property type="protein sequence ID" value="PIT88101.1"/>
    <property type="molecule type" value="Genomic_DNA"/>
</dbReference>
<feature type="region of interest" description="Disordered" evidence="6">
    <location>
        <begin position="27"/>
        <end position="46"/>
    </location>
</feature>
<reference evidence="8" key="1">
    <citation type="submission" date="2017-09" db="EMBL/GenBank/DDBJ databases">
        <title>Depth-based differentiation of microbial function through sediment-hosted aquifers and enrichment of novel symbionts in the deep terrestrial subsurface.</title>
        <authorList>
            <person name="Probst A.J."/>
            <person name="Ladd B."/>
            <person name="Jarett J.K."/>
            <person name="Geller-Mcgrath D.E."/>
            <person name="Sieber C.M.K."/>
            <person name="Emerson J.B."/>
            <person name="Anantharaman K."/>
            <person name="Thomas B.C."/>
            <person name="Malmstrom R."/>
            <person name="Stieglmeier M."/>
            <person name="Klingl A."/>
            <person name="Woyke T."/>
            <person name="Ryan C.M."/>
            <person name="Banfield J.F."/>
        </authorList>
    </citation>
    <scope>NUCLEOTIDE SEQUENCE [LARGE SCALE GENOMIC DNA]</scope>
</reference>
<proteinExistence type="inferred from homology"/>
<keyword evidence="3 4" id="KW-0687">Ribonucleoprotein</keyword>
<dbReference type="SUPFAM" id="SSF143034">
    <property type="entry name" value="L35p-like"/>
    <property type="match status" value="1"/>
</dbReference>
<dbReference type="Proteomes" id="UP000231426">
    <property type="component" value="Unassembled WGS sequence"/>
</dbReference>
<dbReference type="Pfam" id="PF01632">
    <property type="entry name" value="Ribosomal_L35p"/>
    <property type="match status" value="1"/>
</dbReference>
<evidence type="ECO:0000256" key="1">
    <source>
        <dbReference type="ARBA" id="ARBA00006598"/>
    </source>
</evidence>
<evidence type="ECO:0000256" key="6">
    <source>
        <dbReference type="SAM" id="MobiDB-lite"/>
    </source>
</evidence>
<dbReference type="GO" id="GO:1990904">
    <property type="term" value="C:ribonucleoprotein complex"/>
    <property type="evidence" value="ECO:0007669"/>
    <property type="project" value="UniProtKB-KW"/>
</dbReference>
<keyword evidence="2 4" id="KW-0689">Ribosomal protein</keyword>
<sequence length="64" mass="7333">MGKLKTKKSISKRFKVTKTGKVIKKTAGQGHFNSRETGNTRRNKRSDVTMSKTMHHFVKDNIVK</sequence>
<dbReference type="InterPro" id="IPR018265">
    <property type="entry name" value="Ribosomal_bL35_CS"/>
</dbReference>
<dbReference type="InterPro" id="IPR021137">
    <property type="entry name" value="Ribosomal_bL35-like"/>
</dbReference>
<comment type="similarity">
    <text evidence="1 4 5">Belongs to the bacterial ribosomal protein bL35 family.</text>
</comment>
<evidence type="ECO:0000256" key="2">
    <source>
        <dbReference type="ARBA" id="ARBA00022980"/>
    </source>
</evidence>
<dbReference type="PROSITE" id="PS00936">
    <property type="entry name" value="RIBOSOMAL_L35"/>
    <property type="match status" value="1"/>
</dbReference>
<evidence type="ECO:0000313" key="8">
    <source>
        <dbReference type="Proteomes" id="UP000231426"/>
    </source>
</evidence>
<dbReference type="GO" id="GO:0006412">
    <property type="term" value="P:translation"/>
    <property type="evidence" value="ECO:0007669"/>
    <property type="project" value="UniProtKB-UniRule"/>
</dbReference>
<evidence type="ECO:0000256" key="4">
    <source>
        <dbReference type="HAMAP-Rule" id="MF_00514"/>
    </source>
</evidence>
<dbReference type="GO" id="GO:0003735">
    <property type="term" value="F:structural constituent of ribosome"/>
    <property type="evidence" value="ECO:0007669"/>
    <property type="project" value="InterPro"/>
</dbReference>
<protein>
    <recommendedName>
        <fullName evidence="4">Large ribosomal subunit protein bL35</fullName>
    </recommendedName>
</protein>
<dbReference type="Gene3D" id="4.10.410.60">
    <property type="match status" value="1"/>
</dbReference>
<dbReference type="AlphaFoldDB" id="A0A2M6W5N4"/>
<accession>A0A2M6W5N4</accession>
<dbReference type="InterPro" id="IPR001706">
    <property type="entry name" value="Ribosomal_bL35"/>
</dbReference>
<evidence type="ECO:0000256" key="5">
    <source>
        <dbReference type="RuleBase" id="RU000568"/>
    </source>
</evidence>
<dbReference type="GO" id="GO:0005840">
    <property type="term" value="C:ribosome"/>
    <property type="evidence" value="ECO:0007669"/>
    <property type="project" value="UniProtKB-KW"/>
</dbReference>
<comment type="caution">
    <text evidence="7">The sequence shown here is derived from an EMBL/GenBank/DDBJ whole genome shotgun (WGS) entry which is preliminary data.</text>
</comment>
<dbReference type="InterPro" id="IPR037229">
    <property type="entry name" value="Ribosomal_bL35_sf"/>
</dbReference>
<dbReference type="HAMAP" id="MF_00514">
    <property type="entry name" value="Ribosomal_bL35"/>
    <property type="match status" value="1"/>
</dbReference>
<evidence type="ECO:0000256" key="3">
    <source>
        <dbReference type="ARBA" id="ARBA00023274"/>
    </source>
</evidence>
<name>A0A2M6W5N4_9BACT</name>
<gene>
    <name evidence="4" type="primary">rpmI</name>
    <name evidence="7" type="ORF">COU29_03755</name>
</gene>